<protein>
    <submittedName>
        <fullName evidence="1">16882_t:CDS:1</fullName>
    </submittedName>
</protein>
<gene>
    <name evidence="1" type="ORF">RPERSI_LOCUS3459</name>
</gene>
<sequence length="187" mass="22337">LKHSMLFNIVNQGNWIPDELHTMLRILDILLQYAFYELSANRKNFAKTISKLIIAEMSQIDPDKLKILQNFQISKFFNLNRGKEIERLWREFYRLYNIICQQNLTDIEIDKFGNDAKQWIKDFSRPTIGKFNSPNQQQGMYSKKNVIPYMHMLAQHMPKFMRNLKNKGLLLRLFSTSSLKKKKIMNM</sequence>
<feature type="non-terminal residue" evidence="1">
    <location>
        <position position="1"/>
    </location>
</feature>
<name>A0ACA9LMT9_9GLOM</name>
<dbReference type="Proteomes" id="UP000789920">
    <property type="component" value="Unassembled WGS sequence"/>
</dbReference>
<dbReference type="EMBL" id="CAJVQC010004306">
    <property type="protein sequence ID" value="CAG8538780.1"/>
    <property type="molecule type" value="Genomic_DNA"/>
</dbReference>
<keyword evidence="2" id="KW-1185">Reference proteome</keyword>
<proteinExistence type="predicted"/>
<organism evidence="1 2">
    <name type="scientific">Racocetra persica</name>
    <dbReference type="NCBI Taxonomy" id="160502"/>
    <lineage>
        <taxon>Eukaryota</taxon>
        <taxon>Fungi</taxon>
        <taxon>Fungi incertae sedis</taxon>
        <taxon>Mucoromycota</taxon>
        <taxon>Glomeromycotina</taxon>
        <taxon>Glomeromycetes</taxon>
        <taxon>Diversisporales</taxon>
        <taxon>Gigasporaceae</taxon>
        <taxon>Racocetra</taxon>
    </lineage>
</organism>
<reference evidence="1" key="1">
    <citation type="submission" date="2021-06" db="EMBL/GenBank/DDBJ databases">
        <authorList>
            <person name="Kallberg Y."/>
            <person name="Tangrot J."/>
            <person name="Rosling A."/>
        </authorList>
    </citation>
    <scope>NUCLEOTIDE SEQUENCE</scope>
    <source>
        <strain evidence="1">MA461A</strain>
    </source>
</reference>
<comment type="caution">
    <text evidence="1">The sequence shown here is derived from an EMBL/GenBank/DDBJ whole genome shotgun (WGS) entry which is preliminary data.</text>
</comment>
<accession>A0ACA9LMT9</accession>
<evidence type="ECO:0000313" key="2">
    <source>
        <dbReference type="Proteomes" id="UP000789920"/>
    </source>
</evidence>
<evidence type="ECO:0000313" key="1">
    <source>
        <dbReference type="EMBL" id="CAG8538780.1"/>
    </source>
</evidence>